<dbReference type="InterPro" id="IPR007387">
    <property type="entry name" value="TRAP_DctQ"/>
</dbReference>
<evidence type="ECO:0000259" key="10">
    <source>
        <dbReference type="Pfam" id="PF04290"/>
    </source>
</evidence>
<feature type="transmembrane region" description="Helical" evidence="9">
    <location>
        <begin position="61"/>
        <end position="80"/>
    </location>
</feature>
<keyword evidence="5 9" id="KW-0812">Transmembrane</keyword>
<accession>A0A239C8X2</accession>
<reference evidence="11 12" key="1">
    <citation type="submission" date="2017-06" db="EMBL/GenBank/DDBJ databases">
        <authorList>
            <person name="Kim H.J."/>
            <person name="Triplett B.A."/>
        </authorList>
    </citation>
    <scope>NUCLEOTIDE SEQUENCE [LARGE SCALE GENOMIC DNA]</scope>
    <source>
        <strain evidence="11 12">SCA</strain>
    </source>
</reference>
<comment type="similarity">
    <text evidence="8">Belongs to the TRAP transporter small permease family.</text>
</comment>
<dbReference type="GO" id="GO:0022857">
    <property type="term" value="F:transmembrane transporter activity"/>
    <property type="evidence" value="ECO:0007669"/>
    <property type="project" value="TreeGrafter"/>
</dbReference>
<dbReference type="OrthoDB" id="1955602at2"/>
<proteinExistence type="inferred from homology"/>
<keyword evidence="6 9" id="KW-1133">Transmembrane helix</keyword>
<feature type="transmembrane region" description="Helical" evidence="9">
    <location>
        <begin position="141"/>
        <end position="161"/>
    </location>
</feature>
<dbReference type="GO" id="GO:0015740">
    <property type="term" value="P:C4-dicarboxylate transport"/>
    <property type="evidence" value="ECO:0007669"/>
    <property type="project" value="TreeGrafter"/>
</dbReference>
<protein>
    <submittedName>
        <fullName evidence="11">TRAP-type C4-dicarboxylate transport system, small permease component</fullName>
    </submittedName>
</protein>
<evidence type="ECO:0000313" key="11">
    <source>
        <dbReference type="EMBL" id="SNS15894.1"/>
    </source>
</evidence>
<keyword evidence="3" id="KW-1003">Cell membrane</keyword>
<dbReference type="Proteomes" id="UP000198304">
    <property type="component" value="Unassembled WGS sequence"/>
</dbReference>
<dbReference type="EMBL" id="FZOJ01000005">
    <property type="protein sequence ID" value="SNS15894.1"/>
    <property type="molecule type" value="Genomic_DNA"/>
</dbReference>
<keyword evidence="4" id="KW-0997">Cell inner membrane</keyword>
<feature type="transmembrane region" description="Helical" evidence="9">
    <location>
        <begin position="100"/>
        <end position="121"/>
    </location>
</feature>
<evidence type="ECO:0000256" key="8">
    <source>
        <dbReference type="ARBA" id="ARBA00038436"/>
    </source>
</evidence>
<feature type="transmembrane region" description="Helical" evidence="9">
    <location>
        <begin position="21"/>
        <end position="49"/>
    </location>
</feature>
<evidence type="ECO:0000313" key="12">
    <source>
        <dbReference type="Proteomes" id="UP000198304"/>
    </source>
</evidence>
<dbReference type="AlphaFoldDB" id="A0A239C8X2"/>
<dbReference type="PANTHER" id="PTHR35011">
    <property type="entry name" value="2,3-DIKETO-L-GULONATE TRAP TRANSPORTER SMALL PERMEASE PROTEIN YIAM"/>
    <property type="match status" value="1"/>
</dbReference>
<keyword evidence="12" id="KW-1185">Reference proteome</keyword>
<gene>
    <name evidence="11" type="ORF">SAMN05446037_100539</name>
</gene>
<dbReference type="PANTHER" id="PTHR35011:SF2">
    <property type="entry name" value="2,3-DIKETO-L-GULONATE TRAP TRANSPORTER SMALL PERMEASE PROTEIN YIAM"/>
    <property type="match status" value="1"/>
</dbReference>
<dbReference type="Pfam" id="PF04290">
    <property type="entry name" value="DctQ"/>
    <property type="match status" value="1"/>
</dbReference>
<evidence type="ECO:0000256" key="6">
    <source>
        <dbReference type="ARBA" id="ARBA00022989"/>
    </source>
</evidence>
<evidence type="ECO:0000256" key="4">
    <source>
        <dbReference type="ARBA" id="ARBA00022519"/>
    </source>
</evidence>
<keyword evidence="7 9" id="KW-0472">Membrane</keyword>
<evidence type="ECO:0000256" key="3">
    <source>
        <dbReference type="ARBA" id="ARBA00022475"/>
    </source>
</evidence>
<evidence type="ECO:0000256" key="5">
    <source>
        <dbReference type="ARBA" id="ARBA00022692"/>
    </source>
</evidence>
<dbReference type="GO" id="GO:0005886">
    <property type="term" value="C:plasma membrane"/>
    <property type="evidence" value="ECO:0007669"/>
    <property type="project" value="UniProtKB-SubCell"/>
</dbReference>
<dbReference type="InterPro" id="IPR055348">
    <property type="entry name" value="DctQ"/>
</dbReference>
<evidence type="ECO:0000256" key="7">
    <source>
        <dbReference type="ARBA" id="ARBA00023136"/>
    </source>
</evidence>
<sequence length="187" mass="20821">MSDSKNLLINIVKKIHSIVDAFMKFLSVFTGYIIGIFMTILFVQVVLRFVFKSPIYGADELVTALMVWSMALGNSIVYWYNEHAVIEFCLKNAPPIAKRIMHHVTNIIVLTTSLVYIPGGIALFKMQQRLIPLGGLPFSKAYYFALPIIVMGILLVALSAVKTVEYIVLKDDNLMMPSFGGGGVKLD</sequence>
<evidence type="ECO:0000256" key="9">
    <source>
        <dbReference type="SAM" id="Phobius"/>
    </source>
</evidence>
<evidence type="ECO:0000256" key="1">
    <source>
        <dbReference type="ARBA" id="ARBA00004429"/>
    </source>
</evidence>
<dbReference type="RefSeq" id="WP_089282092.1">
    <property type="nucleotide sequence ID" value="NZ_FZOJ01000005.1"/>
</dbReference>
<feature type="domain" description="Tripartite ATP-independent periplasmic transporters DctQ component" evidence="10">
    <location>
        <begin position="38"/>
        <end position="161"/>
    </location>
</feature>
<comment type="subcellular location">
    <subcellularLocation>
        <location evidence="1">Cell inner membrane</location>
        <topology evidence="1">Multi-pass membrane protein</topology>
    </subcellularLocation>
</comment>
<keyword evidence="2" id="KW-0813">Transport</keyword>
<organism evidence="11 12">
    <name type="scientific">Anaerovirgula multivorans</name>
    <dbReference type="NCBI Taxonomy" id="312168"/>
    <lineage>
        <taxon>Bacteria</taxon>
        <taxon>Bacillati</taxon>
        <taxon>Bacillota</taxon>
        <taxon>Clostridia</taxon>
        <taxon>Peptostreptococcales</taxon>
        <taxon>Natronincolaceae</taxon>
        <taxon>Anaerovirgula</taxon>
    </lineage>
</organism>
<name>A0A239C8X2_9FIRM</name>
<evidence type="ECO:0000256" key="2">
    <source>
        <dbReference type="ARBA" id="ARBA00022448"/>
    </source>
</evidence>